<organism evidence="1 2">
    <name type="scientific">Loigolactobacillus binensis</name>
    <dbReference type="NCBI Taxonomy" id="2559922"/>
    <lineage>
        <taxon>Bacteria</taxon>
        <taxon>Bacillati</taxon>
        <taxon>Bacillota</taxon>
        <taxon>Bacilli</taxon>
        <taxon>Lactobacillales</taxon>
        <taxon>Lactobacillaceae</taxon>
        <taxon>Loigolactobacillus</taxon>
    </lineage>
</organism>
<sequence>MNIRRKKVINTIYSYFRAGKLPLMLGLLPFSLGKDRVGLEIFRERLNLGIQRTLKRKFFKREISDNFNSATLKIVPNNMIWFMWLQGIENAPDFCKANFNYLKRKFPNLVNLITEENIFDYIDIPEYIKLKWKNGKISNTHFSDIVRVQLLCTYGGTWIDSTVIVKKDFILNLPEFQIPQTYGPGRSGHSIPVSNWFIHAENNNEFLLRVRDMLFKYWEENDRAIDYFIFHHFMIIVSHEMSDYLDSVPPLDNTLPHFLMLKMRHSSLHKSELASYLDKFEMMKFTNKFENSREAINYEKLTQLLTTLN</sequence>
<comment type="caution">
    <text evidence="1">The sequence shown here is derived from an EMBL/GenBank/DDBJ whole genome shotgun (WGS) entry which is preliminary data.</text>
</comment>
<dbReference type="Pfam" id="PF05704">
    <property type="entry name" value="Caps_synth"/>
    <property type="match status" value="1"/>
</dbReference>
<dbReference type="InterPro" id="IPR029044">
    <property type="entry name" value="Nucleotide-diphossugar_trans"/>
</dbReference>
<evidence type="ECO:0000313" key="2">
    <source>
        <dbReference type="Proteomes" id="UP001597104"/>
    </source>
</evidence>
<dbReference type="SUPFAM" id="SSF53448">
    <property type="entry name" value="Nucleotide-diphospho-sugar transferases"/>
    <property type="match status" value="1"/>
</dbReference>
<reference evidence="2" key="1">
    <citation type="journal article" date="2019" name="Int. J. Syst. Evol. Microbiol.">
        <title>The Global Catalogue of Microorganisms (GCM) 10K type strain sequencing project: providing services to taxonomists for standard genome sequencing and annotation.</title>
        <authorList>
            <consortium name="The Broad Institute Genomics Platform"/>
            <consortium name="The Broad Institute Genome Sequencing Center for Infectious Disease"/>
            <person name="Wu L."/>
            <person name="Ma J."/>
        </authorList>
    </citation>
    <scope>NUCLEOTIDE SEQUENCE [LARGE SCALE GENOMIC DNA]</scope>
    <source>
        <strain evidence="2">CCM 8925</strain>
    </source>
</reference>
<gene>
    <name evidence="1" type="ORF">ACFQZ7_11495</name>
</gene>
<protein>
    <submittedName>
        <fullName evidence="1">Capsular polysaccharide synthesis protein</fullName>
    </submittedName>
</protein>
<dbReference type="Gene3D" id="3.90.550.20">
    <property type="match status" value="1"/>
</dbReference>
<proteinExistence type="predicted"/>
<evidence type="ECO:0000313" key="1">
    <source>
        <dbReference type="EMBL" id="MFD0898346.1"/>
    </source>
</evidence>
<dbReference type="EMBL" id="JBHTIO010000052">
    <property type="protein sequence ID" value="MFD0898346.1"/>
    <property type="molecule type" value="Genomic_DNA"/>
</dbReference>
<keyword evidence="2" id="KW-1185">Reference proteome</keyword>
<accession>A0ABW3EDG2</accession>
<dbReference type="RefSeq" id="WP_137637833.1">
    <property type="nucleotide sequence ID" value="NZ_BJDN01000013.1"/>
</dbReference>
<dbReference type="Proteomes" id="UP001597104">
    <property type="component" value="Unassembled WGS sequence"/>
</dbReference>
<name>A0ABW3EDG2_9LACO</name>
<dbReference type="InterPro" id="IPR008441">
    <property type="entry name" value="AfumC-like_glycosyl_Trfase"/>
</dbReference>